<dbReference type="Gene3D" id="3.40.50.720">
    <property type="entry name" value="NAD(P)-binding Rossmann-like Domain"/>
    <property type="match status" value="1"/>
</dbReference>
<protein>
    <submittedName>
        <fullName evidence="1">SDR family NAD(P)-dependent oxidoreductase</fullName>
    </submittedName>
</protein>
<evidence type="ECO:0000313" key="1">
    <source>
        <dbReference type="EMBL" id="WWM69206.1"/>
    </source>
</evidence>
<keyword evidence="2" id="KW-1185">Reference proteome</keyword>
<dbReference type="InterPro" id="IPR036291">
    <property type="entry name" value="NAD(P)-bd_dom_sf"/>
</dbReference>
<reference evidence="1 2" key="1">
    <citation type="submission" date="2024-02" db="EMBL/GenBank/DDBJ databases">
        <title>Full genome sequence of Sphingomonas kaistensis.</title>
        <authorList>
            <person name="Poletto B.L."/>
            <person name="Silva G."/>
            <person name="Galante D."/>
            <person name="Campos K.R."/>
            <person name="Santos M.B.N."/>
            <person name="Sacchi C.T."/>
        </authorList>
    </citation>
    <scope>NUCLEOTIDE SEQUENCE [LARGE SCALE GENOMIC DNA]</scope>
    <source>
        <strain evidence="1 2">MA4R</strain>
    </source>
</reference>
<evidence type="ECO:0000313" key="2">
    <source>
        <dbReference type="Proteomes" id="UP001382935"/>
    </source>
</evidence>
<dbReference type="PRINTS" id="PR00081">
    <property type="entry name" value="GDHRDH"/>
</dbReference>
<dbReference type="RefSeq" id="WP_338501117.1">
    <property type="nucleotide sequence ID" value="NZ_CP145607.1"/>
</dbReference>
<dbReference type="Proteomes" id="UP001382935">
    <property type="component" value="Chromosome"/>
</dbReference>
<dbReference type="Pfam" id="PF00106">
    <property type="entry name" value="adh_short"/>
    <property type="match status" value="1"/>
</dbReference>
<dbReference type="PANTHER" id="PTHR43544:SF12">
    <property type="entry name" value="NAD(P)-BINDING ROSSMANN-FOLD SUPERFAMILY PROTEIN"/>
    <property type="match status" value="1"/>
</dbReference>
<sequence>MDTVIIGASGGIGAALAERFAAQGDQVHTLSRSEGTIDLADAASIAAAAGALPFPAVRRLIVATGLLHEAGLAPERSLRDLDGSRLERAFLVNAIGPALVLRHFVPLLARSGRVEMAFLSARVGSIADNRLGGWYGYRASKAALNQLVRTAAIEVGRSRPEAVLVALHPGTVDTAMSRPFQANVPAQKLFTPAHSAACLADVLGKLSPADSGGFFDWQGEAIPF</sequence>
<organism evidence="1 2">
    <name type="scientific">Sphingomonas kaistensis</name>
    <dbReference type="NCBI Taxonomy" id="298708"/>
    <lineage>
        <taxon>Bacteria</taxon>
        <taxon>Pseudomonadati</taxon>
        <taxon>Pseudomonadota</taxon>
        <taxon>Alphaproteobacteria</taxon>
        <taxon>Sphingomonadales</taxon>
        <taxon>Sphingomonadaceae</taxon>
        <taxon>Sphingomonas</taxon>
    </lineage>
</organism>
<dbReference type="SUPFAM" id="SSF51735">
    <property type="entry name" value="NAD(P)-binding Rossmann-fold domains"/>
    <property type="match status" value="1"/>
</dbReference>
<dbReference type="PANTHER" id="PTHR43544">
    <property type="entry name" value="SHORT-CHAIN DEHYDROGENASE/REDUCTASE"/>
    <property type="match status" value="1"/>
</dbReference>
<dbReference type="EMBL" id="CP145607">
    <property type="protein sequence ID" value="WWM69206.1"/>
    <property type="molecule type" value="Genomic_DNA"/>
</dbReference>
<dbReference type="InterPro" id="IPR002347">
    <property type="entry name" value="SDR_fam"/>
</dbReference>
<gene>
    <name evidence="1" type="ORF">V6R86_00430</name>
</gene>
<proteinExistence type="predicted"/>
<name>A0ABZ2FWJ2_9SPHN</name>
<dbReference type="InterPro" id="IPR051468">
    <property type="entry name" value="Fungal_SecMetab_SDRs"/>
</dbReference>
<accession>A0ABZ2FWJ2</accession>